<proteinExistence type="predicted"/>
<evidence type="ECO:0000313" key="2">
    <source>
        <dbReference type="EMBL" id="KAJ4497562.1"/>
    </source>
</evidence>
<keyword evidence="1" id="KW-1133">Transmembrane helix</keyword>
<keyword evidence="3" id="KW-1185">Reference proteome</keyword>
<feature type="transmembrane region" description="Helical" evidence="1">
    <location>
        <begin position="49"/>
        <end position="82"/>
    </location>
</feature>
<name>A0ABQ8VPQ0_9AGAR</name>
<keyword evidence="1" id="KW-0472">Membrane</keyword>
<gene>
    <name evidence="2" type="ORF">C8R41DRAFT_865342</name>
</gene>
<accession>A0ABQ8VPQ0</accession>
<keyword evidence="1" id="KW-0812">Transmembrane</keyword>
<dbReference type="EMBL" id="JANVFT010000020">
    <property type="protein sequence ID" value="KAJ4497562.1"/>
    <property type="molecule type" value="Genomic_DNA"/>
</dbReference>
<reference evidence="2" key="1">
    <citation type="submission" date="2022-08" db="EMBL/GenBank/DDBJ databases">
        <title>A Global Phylogenomic Analysis of the Shiitake Genus Lentinula.</title>
        <authorList>
            <consortium name="DOE Joint Genome Institute"/>
            <person name="Sierra-Patev S."/>
            <person name="Min B."/>
            <person name="Naranjo-Ortiz M."/>
            <person name="Looney B."/>
            <person name="Konkel Z."/>
            <person name="Slot J.C."/>
            <person name="Sakamoto Y."/>
            <person name="Steenwyk J.L."/>
            <person name="Rokas A."/>
            <person name="Carro J."/>
            <person name="Camarero S."/>
            <person name="Ferreira P."/>
            <person name="Molpeceres G."/>
            <person name="Ruiz-Duenas F.J."/>
            <person name="Serrano A."/>
            <person name="Henrissat B."/>
            <person name="Drula E."/>
            <person name="Hughes K.W."/>
            <person name="Mata J.L."/>
            <person name="Ishikawa N.K."/>
            <person name="Vargas-Isla R."/>
            <person name="Ushijima S."/>
            <person name="Smith C.A."/>
            <person name="Ahrendt S."/>
            <person name="Andreopoulos W."/>
            <person name="He G."/>
            <person name="Labutti K."/>
            <person name="Lipzen A."/>
            <person name="Ng V."/>
            <person name="Riley R."/>
            <person name="Sandor L."/>
            <person name="Barry K."/>
            <person name="Martinez A.T."/>
            <person name="Xiao Y."/>
            <person name="Gibbons J.G."/>
            <person name="Terashima K."/>
            <person name="Grigoriev I.V."/>
            <person name="Hibbett D.S."/>
        </authorList>
    </citation>
    <scope>NUCLEOTIDE SEQUENCE</scope>
    <source>
        <strain evidence="2">RHP3577 ss4</strain>
    </source>
</reference>
<protein>
    <submittedName>
        <fullName evidence="2">Uncharacterized protein</fullName>
    </submittedName>
</protein>
<organism evidence="2 3">
    <name type="scientific">Lentinula lateritia</name>
    <dbReference type="NCBI Taxonomy" id="40482"/>
    <lineage>
        <taxon>Eukaryota</taxon>
        <taxon>Fungi</taxon>
        <taxon>Dikarya</taxon>
        <taxon>Basidiomycota</taxon>
        <taxon>Agaricomycotina</taxon>
        <taxon>Agaricomycetes</taxon>
        <taxon>Agaricomycetidae</taxon>
        <taxon>Agaricales</taxon>
        <taxon>Marasmiineae</taxon>
        <taxon>Omphalotaceae</taxon>
        <taxon>Lentinula</taxon>
    </lineage>
</organism>
<dbReference type="Proteomes" id="UP001150217">
    <property type="component" value="Unassembled WGS sequence"/>
</dbReference>
<sequence length="151" mass="17318">MTGPTNTSLACVIFREIILIFYITDGTSTNPPPPSPELARDLEENAETLIIIMGLVFCLFLGLALVIKTIVTLIYSTYVYVIRDAKGNELRKREVVTELDVIRTASTSEDRFDEQEVETELFYVRIPEFEEQWLVRHVTEVTRALIIDIYN</sequence>
<evidence type="ECO:0000313" key="3">
    <source>
        <dbReference type="Proteomes" id="UP001150217"/>
    </source>
</evidence>
<comment type="caution">
    <text evidence="2">The sequence shown here is derived from an EMBL/GenBank/DDBJ whole genome shotgun (WGS) entry which is preliminary data.</text>
</comment>
<evidence type="ECO:0000256" key="1">
    <source>
        <dbReference type="SAM" id="Phobius"/>
    </source>
</evidence>